<gene>
    <name evidence="1" type="ORF">GCM10007874_46000</name>
</gene>
<dbReference type="InterPro" id="IPR014942">
    <property type="entry name" value="AbiEii"/>
</dbReference>
<evidence type="ECO:0008006" key="3">
    <source>
        <dbReference type="Google" id="ProtNLM"/>
    </source>
</evidence>
<sequence length="106" mass="12107">MVYLGLANTRLKDFYDIWVLRRTHAFEGDRLARAFKATFARRKTEIPRDRPDALTAAFANDPTKVRQWKAFIQDVAIDPGTLSDVVEALADFLLPRAQEARNLEDG</sequence>
<evidence type="ECO:0000313" key="2">
    <source>
        <dbReference type="Proteomes" id="UP001156882"/>
    </source>
</evidence>
<evidence type="ECO:0000313" key="1">
    <source>
        <dbReference type="EMBL" id="GLS21583.1"/>
    </source>
</evidence>
<dbReference type="Pfam" id="PF08843">
    <property type="entry name" value="AbiEii"/>
    <property type="match status" value="1"/>
</dbReference>
<proteinExistence type="predicted"/>
<keyword evidence="2" id="KW-1185">Reference proteome</keyword>
<accession>A0ABQ6CMN5</accession>
<reference evidence="2" key="1">
    <citation type="journal article" date="2019" name="Int. J. Syst. Evol. Microbiol.">
        <title>The Global Catalogue of Microorganisms (GCM) 10K type strain sequencing project: providing services to taxonomists for standard genome sequencing and annotation.</title>
        <authorList>
            <consortium name="The Broad Institute Genomics Platform"/>
            <consortium name="The Broad Institute Genome Sequencing Center for Infectious Disease"/>
            <person name="Wu L."/>
            <person name="Ma J."/>
        </authorList>
    </citation>
    <scope>NUCLEOTIDE SEQUENCE [LARGE SCALE GENOMIC DNA]</scope>
    <source>
        <strain evidence="2">NBRC 101365</strain>
    </source>
</reference>
<protein>
    <recommendedName>
        <fullName evidence="3">Nucleotidyl transferase AbiEii toxin, Type IV TA system</fullName>
    </recommendedName>
</protein>
<dbReference type="EMBL" id="BSPC01000051">
    <property type="protein sequence ID" value="GLS21583.1"/>
    <property type="molecule type" value="Genomic_DNA"/>
</dbReference>
<dbReference type="Proteomes" id="UP001156882">
    <property type="component" value="Unassembled WGS sequence"/>
</dbReference>
<organism evidence="1 2">
    <name type="scientific">Labrys miyagiensis</name>
    <dbReference type="NCBI Taxonomy" id="346912"/>
    <lineage>
        <taxon>Bacteria</taxon>
        <taxon>Pseudomonadati</taxon>
        <taxon>Pseudomonadota</taxon>
        <taxon>Alphaproteobacteria</taxon>
        <taxon>Hyphomicrobiales</taxon>
        <taxon>Xanthobacteraceae</taxon>
        <taxon>Labrys</taxon>
    </lineage>
</organism>
<name>A0ABQ6CMN5_9HYPH</name>
<comment type="caution">
    <text evidence="1">The sequence shown here is derived from an EMBL/GenBank/DDBJ whole genome shotgun (WGS) entry which is preliminary data.</text>
</comment>